<dbReference type="SUPFAM" id="SSF50978">
    <property type="entry name" value="WD40 repeat-like"/>
    <property type="match status" value="1"/>
</dbReference>
<dbReference type="Gene3D" id="2.130.10.10">
    <property type="entry name" value="YVTN repeat-like/Quinoprotein amine dehydrogenase"/>
    <property type="match status" value="1"/>
</dbReference>
<protein>
    <recommendedName>
        <fullName evidence="4">Nucleoporin Nup37</fullName>
    </recommendedName>
</protein>
<comment type="caution">
    <text evidence="2">The sequence shown here is derived from an EMBL/GenBank/DDBJ whole genome shotgun (WGS) entry which is preliminary data.</text>
</comment>
<evidence type="ECO:0000313" key="2">
    <source>
        <dbReference type="EMBL" id="CAL8111029.1"/>
    </source>
</evidence>
<dbReference type="PANTHER" id="PTHR22806">
    <property type="entry name" value="NUCLEOPORIN NUP37 P37 -RELATED"/>
    <property type="match status" value="1"/>
</dbReference>
<dbReference type="PANTHER" id="PTHR22806:SF0">
    <property type="entry name" value="NUCLEOPORIN NUP37"/>
    <property type="match status" value="1"/>
</dbReference>
<dbReference type="Proteomes" id="UP001642540">
    <property type="component" value="Unassembled WGS sequence"/>
</dbReference>
<reference evidence="2 3" key="1">
    <citation type="submission" date="2024-08" db="EMBL/GenBank/DDBJ databases">
        <authorList>
            <person name="Cucini C."/>
            <person name="Frati F."/>
        </authorList>
    </citation>
    <scope>NUCLEOTIDE SEQUENCE [LARGE SCALE GENOMIC DNA]</scope>
</reference>
<dbReference type="InterPro" id="IPR015943">
    <property type="entry name" value="WD40/YVTN_repeat-like_dom_sf"/>
</dbReference>
<evidence type="ECO:0000256" key="1">
    <source>
        <dbReference type="SAM" id="MobiDB-lite"/>
    </source>
</evidence>
<gene>
    <name evidence="2" type="ORF">ODALV1_LOCUS14658</name>
</gene>
<keyword evidence="3" id="KW-1185">Reference proteome</keyword>
<accession>A0ABP1QX11</accession>
<feature type="compositionally biased region" description="Polar residues" evidence="1">
    <location>
        <begin position="10"/>
        <end position="19"/>
    </location>
</feature>
<organism evidence="2 3">
    <name type="scientific">Orchesella dallaii</name>
    <dbReference type="NCBI Taxonomy" id="48710"/>
    <lineage>
        <taxon>Eukaryota</taxon>
        <taxon>Metazoa</taxon>
        <taxon>Ecdysozoa</taxon>
        <taxon>Arthropoda</taxon>
        <taxon>Hexapoda</taxon>
        <taxon>Collembola</taxon>
        <taxon>Entomobryomorpha</taxon>
        <taxon>Entomobryoidea</taxon>
        <taxon>Orchesellidae</taxon>
        <taxon>Orchesellinae</taxon>
        <taxon>Orchesella</taxon>
    </lineage>
</organism>
<dbReference type="InterPro" id="IPR037626">
    <property type="entry name" value="NUP37"/>
</dbReference>
<evidence type="ECO:0008006" key="4">
    <source>
        <dbReference type="Google" id="ProtNLM"/>
    </source>
</evidence>
<dbReference type="EMBL" id="CAXLJM020000046">
    <property type="protein sequence ID" value="CAL8111029.1"/>
    <property type="molecule type" value="Genomic_DNA"/>
</dbReference>
<feature type="region of interest" description="Disordered" evidence="1">
    <location>
        <begin position="1"/>
        <end position="25"/>
    </location>
</feature>
<name>A0ABP1QX11_9HEXA</name>
<sequence length="393" mass="43941">MPSKDLKSPSHYQGSNMLLSTGRLGHGTSVMPGGGGFYNEADVSSPFQMSSFSMIDSSTSTSGNTALQRGLVKDLNNFLPVHKFKLDGDPKRLYTVENSVTRETIVALTNTHEITLFLLKIKGDDETKNPSEKFEFKKFHKLSIQPHDLHGFTISQNCSITLIPFNLAYALSTRGGKIVYVYTQGNSNEVPNALSLEELSGVPSAVGNKFSQIIQIAHDYPVTHLAIDSEKGHLACIQELGTIIVWDISCRTKIAVFNLVHQGVHISFHRSEPYQLMIIDSEGWVRFFNIFRQCCFRSINLIQSTVFTADWSLSNSNIFAAGFAESFTVIDTSKVLTSMNKCYEVPEMIISAIRINPLDDKMFATLCRLTGTIQLWRDHFSTHIWKHKNAVCD</sequence>
<dbReference type="InterPro" id="IPR036322">
    <property type="entry name" value="WD40_repeat_dom_sf"/>
</dbReference>
<evidence type="ECO:0000313" key="3">
    <source>
        <dbReference type="Proteomes" id="UP001642540"/>
    </source>
</evidence>
<proteinExistence type="predicted"/>